<keyword evidence="3" id="KW-1185">Reference proteome</keyword>
<evidence type="ECO:0000256" key="1">
    <source>
        <dbReference type="SAM" id="Phobius"/>
    </source>
</evidence>
<reference evidence="2" key="1">
    <citation type="submission" date="2021-03" db="EMBL/GenBank/DDBJ databases">
        <title>Acanthopleuribacteraceae sp. M133.</title>
        <authorList>
            <person name="Wang G."/>
        </authorList>
    </citation>
    <scope>NUCLEOTIDE SEQUENCE</scope>
    <source>
        <strain evidence="2">M133</strain>
    </source>
</reference>
<accession>A0A8A4TM87</accession>
<sequence>MTIHALRGVIATLCAALLGLFLTALIGFRMSQSALCDAVGAHLQTTAQLQINHVDTIIEHNLNQLALVNSRTQLRLSLRAFQQGEDPSERARMNKILRDARNATWEFEDIDVLDLDGEVVASTKETHLGDMRKDDPSFQKGIKGYTSQLATFVAGTPRLELSGPLILEGKTIGVLMVLARTETLNQVTADYTGLGKTGETMLVMHRENGPPIAITPLRQDREPMRAVKIDPLELRDGVLTETTDYRGKSVLAMTRKLPHLDWSIVVKIDEEEAYGAQANHMRFMFASLTLTILLTALVFVGFVRKNWEPQPGLDRKTAGTPVATET</sequence>
<evidence type="ECO:0000313" key="2">
    <source>
        <dbReference type="EMBL" id="QTD49981.1"/>
    </source>
</evidence>
<dbReference type="CDD" id="cd18774">
    <property type="entry name" value="PDC2_HK_sensor"/>
    <property type="match status" value="1"/>
</dbReference>
<dbReference type="EMBL" id="CP071793">
    <property type="protein sequence ID" value="QTD49981.1"/>
    <property type="molecule type" value="Genomic_DNA"/>
</dbReference>
<dbReference type="AlphaFoldDB" id="A0A8A4TM87"/>
<name>A0A8A4TM87_SULCO</name>
<dbReference type="Gene3D" id="3.30.450.20">
    <property type="entry name" value="PAS domain"/>
    <property type="match status" value="1"/>
</dbReference>
<dbReference type="RefSeq" id="WP_237379612.1">
    <property type="nucleotide sequence ID" value="NZ_CP071793.1"/>
</dbReference>
<organism evidence="2 3">
    <name type="scientific">Sulfidibacter corallicola</name>
    <dbReference type="NCBI Taxonomy" id="2818388"/>
    <lineage>
        <taxon>Bacteria</taxon>
        <taxon>Pseudomonadati</taxon>
        <taxon>Acidobacteriota</taxon>
        <taxon>Holophagae</taxon>
        <taxon>Acanthopleuribacterales</taxon>
        <taxon>Acanthopleuribacteraceae</taxon>
        <taxon>Sulfidibacter</taxon>
    </lineage>
</organism>
<protein>
    <submittedName>
        <fullName evidence="2">Cache domain-containing protein</fullName>
    </submittedName>
</protein>
<gene>
    <name evidence="2" type="ORF">J3U87_30735</name>
</gene>
<evidence type="ECO:0000313" key="3">
    <source>
        <dbReference type="Proteomes" id="UP000663929"/>
    </source>
</evidence>
<feature type="transmembrane region" description="Helical" evidence="1">
    <location>
        <begin position="283"/>
        <end position="303"/>
    </location>
</feature>
<dbReference type="KEGG" id="scor:J3U87_30735"/>
<dbReference type="Proteomes" id="UP000663929">
    <property type="component" value="Chromosome"/>
</dbReference>
<keyword evidence="1" id="KW-0472">Membrane</keyword>
<keyword evidence="1" id="KW-1133">Transmembrane helix</keyword>
<keyword evidence="1" id="KW-0812">Transmembrane</keyword>
<proteinExistence type="predicted"/>